<dbReference type="EMBL" id="JAEUWV010000009">
    <property type="protein sequence ID" value="MCO6394779.1"/>
    <property type="molecule type" value="Genomic_DNA"/>
</dbReference>
<evidence type="ECO:0000313" key="1">
    <source>
        <dbReference type="EMBL" id="MCO6394779.1"/>
    </source>
</evidence>
<comment type="caution">
    <text evidence="1">The sequence shown here is derived from an EMBL/GenBank/DDBJ whole genome shotgun (WGS) entry which is preliminary data.</text>
</comment>
<sequence length="233" mass="26196">MDSNQFEAKFAAFQQQVTDLIAATVSDHLVTGFSFCNPDTCMGSFELLAPLSYKIPETGGAELHVNCKITLDRTDSFLSTHSSSYGVRFVYGPKKKRKVHPIVRFEYLRGSQKRPSAHIHVSSNSPALAMLLERNKQSEAGFEQQNLHYPTGGHHFRVCLEDVIQFCITELGFMGKSGWQMHVEAGRHEFLKHQINAVVKQDCETAAEVLRQLGYEVSSPQNQIDLPGRRPGW</sequence>
<dbReference type="AlphaFoldDB" id="A0AAW5HTX4"/>
<dbReference type="RefSeq" id="WP_143110537.1">
    <property type="nucleotide sequence ID" value="NZ_JAEUWV010000009.1"/>
</dbReference>
<name>A0AAW5HTX4_9CORY</name>
<evidence type="ECO:0000313" key="2">
    <source>
        <dbReference type="Proteomes" id="UP001205920"/>
    </source>
</evidence>
<keyword evidence="2" id="KW-1185">Reference proteome</keyword>
<reference evidence="1 2" key="1">
    <citation type="submission" date="2021-01" db="EMBL/GenBank/DDBJ databases">
        <title>Identification and Characterization of Corynebacterium sp.</title>
        <authorList>
            <person name="Luo Q."/>
            <person name="Qu P."/>
            <person name="Chen Q."/>
        </authorList>
    </citation>
    <scope>NUCLEOTIDE SEQUENCE [LARGE SCALE GENOMIC DNA]</scope>
    <source>
        <strain evidence="1 2">MC-18</strain>
    </source>
</reference>
<proteinExistence type="predicted"/>
<dbReference type="Proteomes" id="UP001205920">
    <property type="component" value="Unassembled WGS sequence"/>
</dbReference>
<accession>A0AAW5HTX4</accession>
<organism evidence="1 2">
    <name type="scientific">Corynebacterium lipophilum</name>
    <dbReference type="NCBI Taxonomy" id="2804918"/>
    <lineage>
        <taxon>Bacteria</taxon>
        <taxon>Bacillati</taxon>
        <taxon>Actinomycetota</taxon>
        <taxon>Actinomycetes</taxon>
        <taxon>Mycobacteriales</taxon>
        <taxon>Corynebacteriaceae</taxon>
        <taxon>Corynebacterium</taxon>
    </lineage>
</organism>
<protein>
    <submittedName>
        <fullName evidence="1">Uncharacterized protein</fullName>
    </submittedName>
</protein>
<gene>
    <name evidence="1" type="ORF">JMN37_07295</name>
</gene>